<name>A0A7X0CCN9_9BURK</name>
<reference evidence="3 4" key="1">
    <citation type="submission" date="2020-08" db="EMBL/GenBank/DDBJ databases">
        <title>The Agave Microbiome: Exploring the role of microbial communities in plant adaptations to desert environments.</title>
        <authorList>
            <person name="Partida-Martinez L.P."/>
        </authorList>
    </citation>
    <scope>NUCLEOTIDE SEQUENCE [LARGE SCALE GENOMIC DNA]</scope>
    <source>
        <strain evidence="3 4">AT3.2</strain>
    </source>
</reference>
<comment type="caution">
    <text evidence="3">The sequence shown here is derived from an EMBL/GenBank/DDBJ whole genome shotgun (WGS) entry which is preliminary data.</text>
</comment>
<proteinExistence type="predicted"/>
<dbReference type="Pfam" id="PF18426">
    <property type="entry name" value="Tli4_C"/>
    <property type="match status" value="1"/>
</dbReference>
<feature type="domain" description="Tle cognate immunity protein 4 C-terminal" evidence="1">
    <location>
        <begin position="149"/>
        <end position="313"/>
    </location>
</feature>
<evidence type="ECO:0000313" key="3">
    <source>
        <dbReference type="EMBL" id="MBB6132943.1"/>
    </source>
</evidence>
<accession>A0A7X0CCN9</accession>
<protein>
    <recommendedName>
        <fullName evidence="5">Tle cognate immunity protein 4 C-terminal domain-containing protein</fullName>
    </recommendedName>
</protein>
<evidence type="ECO:0000259" key="2">
    <source>
        <dbReference type="Pfam" id="PF18443"/>
    </source>
</evidence>
<keyword evidence="4" id="KW-1185">Reference proteome</keyword>
<dbReference type="InterPro" id="IPR041290">
    <property type="entry name" value="Tli4_C"/>
</dbReference>
<evidence type="ECO:0000259" key="1">
    <source>
        <dbReference type="Pfam" id="PF18426"/>
    </source>
</evidence>
<evidence type="ECO:0008006" key="5">
    <source>
        <dbReference type="Google" id="ProtNLM"/>
    </source>
</evidence>
<gene>
    <name evidence="3" type="ORF">HD842_001054</name>
</gene>
<dbReference type="AlphaFoldDB" id="A0A7X0CCN9"/>
<dbReference type="Pfam" id="PF18443">
    <property type="entry name" value="Tli4_N"/>
    <property type="match status" value="1"/>
</dbReference>
<feature type="domain" description="Tle cognate immunity protein 4 N-terminal" evidence="2">
    <location>
        <begin position="9"/>
        <end position="67"/>
    </location>
</feature>
<dbReference type="Proteomes" id="UP000540787">
    <property type="component" value="Unassembled WGS sequence"/>
</dbReference>
<dbReference type="InterPro" id="IPR040761">
    <property type="entry name" value="Tli4_N"/>
</dbReference>
<evidence type="ECO:0000313" key="4">
    <source>
        <dbReference type="Proteomes" id="UP000540787"/>
    </source>
</evidence>
<sequence length="534" mass="57599">MAKMTGTMKTVCVGRFLIDLPAEATVRLRRGFVGGYDVASTDRETDDDFTERLGALENTLLDGKDEYGKLESAKDLLSATGQGKVFVHNRRPAQTIENGHIVAIEDVDVHGLLRLPHVSIDAQAQGMAPGSGDGLARVLRRFRAMQPGEIPREPGFCLGHAIVLDPYDDADTESVVLFAGLPGHPDVSIVLSSMAGVTPAPRLLERHAITVDRRPLFMQLAFSHLREAARAINGLDGDELVMRVREPNFTTGYSFQWEMPGRQADINRPFMTLELAAGTNPASGGKPVQSTLSEGALIDLWDRIAGSLRLRPTAPQAPAVVEPTATALGAIALAGDICPHTGWWQCTEVNARVRVYNGQRQFIAEGKRMPQALLLPQPTVWQRVRGLQPSYESRSPTRWRLADKRHRPRAPVHAAPAAAATGLAIQGHASSLAPVLAPDLAPVLAPDLAPVIAPDLAFGPAPDPDLMPHGDALIGSVAQSSAACPASGWWRCDDSEALDGTRWFAAGSQLPRASFAQRVRRHSSWTLVRLASEP</sequence>
<organism evidence="3 4">
    <name type="scientific">Massilia aurea</name>
    <dbReference type="NCBI Taxonomy" id="373040"/>
    <lineage>
        <taxon>Bacteria</taxon>
        <taxon>Pseudomonadati</taxon>
        <taxon>Pseudomonadota</taxon>
        <taxon>Betaproteobacteria</taxon>
        <taxon>Burkholderiales</taxon>
        <taxon>Oxalobacteraceae</taxon>
        <taxon>Telluria group</taxon>
        <taxon>Massilia</taxon>
    </lineage>
</organism>
<dbReference type="EMBL" id="JACHBX010000001">
    <property type="protein sequence ID" value="MBB6132943.1"/>
    <property type="molecule type" value="Genomic_DNA"/>
</dbReference>